<accession>A0A4R8I9Q4</accession>
<organism evidence="1 2">
    <name type="scientific">Epilithonimonas xixisoli</name>
    <dbReference type="NCBI Taxonomy" id="1476462"/>
    <lineage>
        <taxon>Bacteria</taxon>
        <taxon>Pseudomonadati</taxon>
        <taxon>Bacteroidota</taxon>
        <taxon>Flavobacteriia</taxon>
        <taxon>Flavobacteriales</taxon>
        <taxon>Weeksellaceae</taxon>
        <taxon>Chryseobacterium group</taxon>
        <taxon>Epilithonimonas</taxon>
    </lineage>
</organism>
<proteinExistence type="predicted"/>
<evidence type="ECO:0000313" key="1">
    <source>
        <dbReference type="EMBL" id="TDX86240.1"/>
    </source>
</evidence>
<protein>
    <submittedName>
        <fullName evidence="1">Uncharacterized protein</fullName>
    </submittedName>
</protein>
<dbReference type="OrthoDB" id="1226016at2"/>
<dbReference type="Proteomes" id="UP000295313">
    <property type="component" value="Unassembled WGS sequence"/>
</dbReference>
<comment type="caution">
    <text evidence="1">The sequence shown here is derived from an EMBL/GenBank/DDBJ whole genome shotgun (WGS) entry which is preliminary data.</text>
</comment>
<keyword evidence="2" id="KW-1185">Reference proteome</keyword>
<reference evidence="1 2" key="1">
    <citation type="submission" date="2019-03" db="EMBL/GenBank/DDBJ databases">
        <title>Genomic Encyclopedia of Type Strains, Phase III (KMG-III): the genomes of soil and plant-associated and newly described type strains.</title>
        <authorList>
            <person name="Whitman W."/>
        </authorList>
    </citation>
    <scope>NUCLEOTIDE SEQUENCE [LARGE SCALE GENOMIC DNA]</scope>
    <source>
        <strain evidence="1 2">CGMCC 1.12802</strain>
    </source>
</reference>
<name>A0A4R8I9Q4_9FLAO</name>
<dbReference type="EMBL" id="SOEO01000001">
    <property type="protein sequence ID" value="TDX86240.1"/>
    <property type="molecule type" value="Genomic_DNA"/>
</dbReference>
<dbReference type="RefSeq" id="WP_133942871.1">
    <property type="nucleotide sequence ID" value="NZ_SOEO01000001.1"/>
</dbReference>
<sequence length="343" mass="40142">MRKFLFLLVLIYNFCFSQQRNQPLEIKSNTDFTHKTGVKFPKEWNGFKRDRLVSYDTNNYNIGATYYFKANKKVTNISIYIYPAEVSNENLRDQFLSFKTIVNRNATNHPEISPEFVILKSEKVIVNGVKSYFDYNIIVPDFMKGQKDQNNKSLFSVYDCGKWNVKFRVSVENGDFERVKQLENALMVSFEPIIIAEKYLLESGENAKILVSKTAQRDSLMLKSTIEEAETKKEWLNTNKSVAELSSGFSDFEIESSIDAIQQKLKFYNENKDKITGSEETKKYFDNLQKIIDNGFLKDFIYSQTFGVVIYPEGENRKSLFNDFINQNNIPEDIIELMYKIYY</sequence>
<gene>
    <name evidence="1" type="ORF">B0I22_0351</name>
</gene>
<evidence type="ECO:0000313" key="2">
    <source>
        <dbReference type="Proteomes" id="UP000295313"/>
    </source>
</evidence>
<dbReference type="AlphaFoldDB" id="A0A4R8I9Q4"/>